<feature type="compositionally biased region" description="Basic and acidic residues" evidence="1">
    <location>
        <begin position="1"/>
        <end position="12"/>
    </location>
</feature>
<dbReference type="InterPro" id="IPR006597">
    <property type="entry name" value="Sel1-like"/>
</dbReference>
<protein>
    <submittedName>
        <fullName evidence="3">F-box protein isoform 4</fullName>
    </submittedName>
</protein>
<dbReference type="Gene3D" id="1.20.1280.50">
    <property type="match status" value="1"/>
</dbReference>
<dbReference type="PANTHER" id="PTHR45088:SF1">
    <property type="entry name" value="OS04G0476000 PROTEIN"/>
    <property type="match status" value="1"/>
</dbReference>
<name>A0A6A3BTP8_HIBSY</name>
<feature type="domain" description="F-box" evidence="2">
    <location>
        <begin position="51"/>
        <end position="102"/>
    </location>
</feature>
<dbReference type="InterPro" id="IPR036047">
    <property type="entry name" value="F-box-like_dom_sf"/>
</dbReference>
<feature type="region of interest" description="Disordered" evidence="1">
    <location>
        <begin position="1"/>
        <end position="51"/>
    </location>
</feature>
<comment type="caution">
    <text evidence="3">The sequence shown here is derived from an EMBL/GenBank/DDBJ whole genome shotgun (WGS) entry which is preliminary data.</text>
</comment>
<dbReference type="Pfam" id="PF08238">
    <property type="entry name" value="Sel1"/>
    <property type="match status" value="3"/>
</dbReference>
<gene>
    <name evidence="3" type="ORF">F3Y22_tig00109972pilonHSYRG00416</name>
</gene>
<dbReference type="InterPro" id="IPR001810">
    <property type="entry name" value="F-box_dom"/>
</dbReference>
<dbReference type="Gene3D" id="1.25.40.10">
    <property type="entry name" value="Tetratricopeptide repeat domain"/>
    <property type="match status" value="1"/>
</dbReference>
<dbReference type="InterPro" id="IPR011990">
    <property type="entry name" value="TPR-like_helical_dom_sf"/>
</dbReference>
<evidence type="ECO:0000313" key="3">
    <source>
        <dbReference type="EMBL" id="KAE8719301.1"/>
    </source>
</evidence>
<evidence type="ECO:0000259" key="2">
    <source>
        <dbReference type="PROSITE" id="PS50181"/>
    </source>
</evidence>
<dbReference type="InterPro" id="IPR053301">
    <property type="entry name" value="F-box_motif"/>
</dbReference>
<evidence type="ECO:0000256" key="1">
    <source>
        <dbReference type="SAM" id="MobiDB-lite"/>
    </source>
</evidence>
<dbReference type="Pfam" id="PF00646">
    <property type="entry name" value="F-box"/>
    <property type="match status" value="1"/>
</dbReference>
<sequence length="329" mass="37070">MNTKTWADRSDTYRFNSFPSSKPDGRQGRTNPPRSTKFGLKPSSQSSRTGDRDFSAFPFDILTKIAAAFNFKNVLSASLVCRSWRDALRLLREAMALSWAPRSLWSIRGLFTGKRVKRKKQLLFIKEPPPLVTLLAGAISESYTYKVPIMFGVTAEQYPGEPQDHKEAIKWLHQASVGGHVRAKYQLALCLDQGFGVERNLQEAAGWYLEAAEGGYVRAMYNASICCTFGEGLSHTRRQARKWMKRAADRGHRKAQFQHGFTLVSEGEMMKAVVYLELAIRSGETAATRVKNVILRQLSGRFVTRPCFFLAIGVLLLHIDPDCLPNFLV</sequence>
<dbReference type="SUPFAM" id="SSF81383">
    <property type="entry name" value="F-box domain"/>
    <property type="match status" value="1"/>
</dbReference>
<reference evidence="3" key="1">
    <citation type="submission" date="2019-09" db="EMBL/GenBank/DDBJ databases">
        <title>Draft genome information of white flower Hibiscus syriacus.</title>
        <authorList>
            <person name="Kim Y.-M."/>
        </authorList>
    </citation>
    <scope>NUCLEOTIDE SEQUENCE [LARGE SCALE GENOMIC DNA]</scope>
    <source>
        <strain evidence="3">YM2019G1</strain>
    </source>
</reference>
<dbReference type="EMBL" id="VEPZ02000792">
    <property type="protein sequence ID" value="KAE8719301.1"/>
    <property type="molecule type" value="Genomic_DNA"/>
</dbReference>
<dbReference type="Proteomes" id="UP000436088">
    <property type="component" value="Unassembled WGS sequence"/>
</dbReference>
<accession>A0A6A3BTP8</accession>
<evidence type="ECO:0000313" key="4">
    <source>
        <dbReference type="Proteomes" id="UP000436088"/>
    </source>
</evidence>
<dbReference type="PROSITE" id="PS50181">
    <property type="entry name" value="FBOX"/>
    <property type="match status" value="1"/>
</dbReference>
<organism evidence="3 4">
    <name type="scientific">Hibiscus syriacus</name>
    <name type="common">Rose of Sharon</name>
    <dbReference type="NCBI Taxonomy" id="106335"/>
    <lineage>
        <taxon>Eukaryota</taxon>
        <taxon>Viridiplantae</taxon>
        <taxon>Streptophyta</taxon>
        <taxon>Embryophyta</taxon>
        <taxon>Tracheophyta</taxon>
        <taxon>Spermatophyta</taxon>
        <taxon>Magnoliopsida</taxon>
        <taxon>eudicotyledons</taxon>
        <taxon>Gunneridae</taxon>
        <taxon>Pentapetalae</taxon>
        <taxon>rosids</taxon>
        <taxon>malvids</taxon>
        <taxon>Malvales</taxon>
        <taxon>Malvaceae</taxon>
        <taxon>Malvoideae</taxon>
        <taxon>Hibiscus</taxon>
    </lineage>
</organism>
<keyword evidence="4" id="KW-1185">Reference proteome</keyword>
<proteinExistence type="predicted"/>
<dbReference type="SUPFAM" id="SSF81901">
    <property type="entry name" value="HCP-like"/>
    <property type="match status" value="1"/>
</dbReference>
<dbReference type="AlphaFoldDB" id="A0A6A3BTP8"/>
<dbReference type="PANTHER" id="PTHR45088">
    <property type="entry name" value="OSJNBA0022H21.17 PROTEIN"/>
    <property type="match status" value="1"/>
</dbReference>
<dbReference type="SMART" id="SM00671">
    <property type="entry name" value="SEL1"/>
    <property type="match status" value="3"/>
</dbReference>